<evidence type="ECO:0000313" key="3">
    <source>
        <dbReference type="Proteomes" id="UP000315112"/>
    </source>
</evidence>
<dbReference type="Proteomes" id="UP000315112">
    <property type="component" value="Unassembled WGS sequence"/>
</dbReference>
<dbReference type="Proteomes" id="UP000437862">
    <property type="component" value="Chromosome"/>
</dbReference>
<keyword evidence="4" id="KW-1185">Reference proteome</keyword>
<name>A0A562PKF2_9BURK</name>
<dbReference type="Pfam" id="PF11604">
    <property type="entry name" value="CusF_Ec"/>
    <property type="match status" value="1"/>
</dbReference>
<dbReference type="RefSeq" id="WP_145878508.1">
    <property type="nucleotide sequence ID" value="NZ_CP046904.1"/>
</dbReference>
<sequence length="110" mass="11691">MSKTHHYLAAALIGLSATVQGPAAHAQQAASAPAADTALTGGEIKKVDKEAGKVTIQHGELRNLGMPAMTMVFRVRDRAMLDKVRQGDKVRFRAERVDGALAVTAIEKAE</sequence>
<evidence type="ECO:0000313" key="1">
    <source>
        <dbReference type="EMBL" id="QGZ42368.1"/>
    </source>
</evidence>
<evidence type="ECO:0000313" key="4">
    <source>
        <dbReference type="Proteomes" id="UP000437862"/>
    </source>
</evidence>
<dbReference type="OrthoDB" id="9180744at2"/>
<organism evidence="2 3">
    <name type="scientific">Pseudoduganella flava</name>
    <dbReference type="NCBI Taxonomy" id="871742"/>
    <lineage>
        <taxon>Bacteria</taxon>
        <taxon>Pseudomonadati</taxon>
        <taxon>Pseudomonadota</taxon>
        <taxon>Betaproteobacteria</taxon>
        <taxon>Burkholderiales</taxon>
        <taxon>Oxalobacteraceae</taxon>
        <taxon>Telluria group</taxon>
        <taxon>Pseudoduganella</taxon>
    </lineage>
</organism>
<gene>
    <name evidence="1" type="ORF">GO485_27280</name>
    <name evidence="2" type="ORF">IP92_04106</name>
</gene>
<dbReference type="InterPro" id="IPR042230">
    <property type="entry name" value="CusF_sf"/>
</dbReference>
<dbReference type="Gene3D" id="2.40.50.320">
    <property type="entry name" value="Copper binding periplasmic protein CusF"/>
    <property type="match status" value="1"/>
</dbReference>
<dbReference type="EMBL" id="CP046904">
    <property type="protein sequence ID" value="QGZ42368.1"/>
    <property type="molecule type" value="Genomic_DNA"/>
</dbReference>
<reference evidence="1 4" key="3">
    <citation type="submission" date="2019-12" db="EMBL/GenBank/DDBJ databases">
        <title>Draft Genome Sequences of Six Type Strains of the Genus Massilia.</title>
        <authorList>
            <person name="Miess H."/>
            <person name="Frediansyah A."/>
            <person name="Goeker M."/>
            <person name="Gross H."/>
        </authorList>
    </citation>
    <scope>NUCLEOTIDE SEQUENCE [LARGE SCALE GENOMIC DNA]</scope>
    <source>
        <strain evidence="1 4">DSM 26639</strain>
    </source>
</reference>
<proteinExistence type="predicted"/>
<dbReference type="EMBL" id="VLKW01000008">
    <property type="protein sequence ID" value="TWI44931.1"/>
    <property type="molecule type" value="Genomic_DNA"/>
</dbReference>
<dbReference type="InterPro" id="IPR021647">
    <property type="entry name" value="CusF_Ec"/>
</dbReference>
<dbReference type="AlphaFoldDB" id="A0A562PKF2"/>
<reference evidence="2 3" key="1">
    <citation type="journal article" date="2015" name="Stand. Genomic Sci.">
        <title>Genomic Encyclopedia of Bacterial and Archaeal Type Strains, Phase III: the genomes of soil and plant-associated and newly described type strains.</title>
        <authorList>
            <person name="Whitman W.B."/>
            <person name="Woyke T."/>
            <person name="Klenk H.P."/>
            <person name="Zhou Y."/>
            <person name="Lilburn T.G."/>
            <person name="Beck B.J."/>
            <person name="De Vos P."/>
            <person name="Vandamme P."/>
            <person name="Eisen J.A."/>
            <person name="Garrity G."/>
            <person name="Hugenholtz P."/>
            <person name="Kyrpides N.C."/>
        </authorList>
    </citation>
    <scope>NUCLEOTIDE SEQUENCE [LARGE SCALE GENOMIC DNA]</scope>
    <source>
        <strain evidence="2 3">CGMCC 1.10685</strain>
    </source>
</reference>
<accession>A0A562PKF2</accession>
<protein>
    <submittedName>
        <fullName evidence="2">Cu/Ag efflux protein CusF</fullName>
    </submittedName>
    <submittedName>
        <fullName evidence="1">RND transporter</fullName>
    </submittedName>
</protein>
<reference evidence="2" key="2">
    <citation type="submission" date="2019-07" db="EMBL/GenBank/DDBJ databases">
        <authorList>
            <person name="Whitman W."/>
            <person name="Huntemann M."/>
            <person name="Clum A."/>
            <person name="Pillay M."/>
            <person name="Palaniappan K."/>
            <person name="Varghese N."/>
            <person name="Mikhailova N."/>
            <person name="Stamatis D."/>
            <person name="Reddy T."/>
            <person name="Daum C."/>
            <person name="Shapiro N."/>
            <person name="Ivanova N."/>
            <person name="Kyrpides N."/>
            <person name="Woyke T."/>
        </authorList>
    </citation>
    <scope>NUCLEOTIDE SEQUENCE</scope>
    <source>
        <strain evidence="2">CGMCC 1.10685</strain>
    </source>
</reference>
<evidence type="ECO:0000313" key="2">
    <source>
        <dbReference type="EMBL" id="TWI44931.1"/>
    </source>
</evidence>